<reference evidence="4 5" key="1">
    <citation type="submission" date="2021-03" db="EMBL/GenBank/DDBJ databases">
        <title>Tianweitania aestuarii sp. nov., isolated from a tidal flat.</title>
        <authorList>
            <person name="Park S."/>
            <person name="Yoon J.-H."/>
        </authorList>
    </citation>
    <scope>NUCLEOTIDE SEQUENCE [LARGE SCALE GENOMIC DNA]</scope>
    <source>
        <strain evidence="4 5">BSSL-BM11</strain>
    </source>
</reference>
<name>A0ABS5RTM7_9HYPH</name>
<accession>A0ABS5RTM7</accession>
<dbReference type="Pfam" id="PF21929">
    <property type="entry name" value="GpP_4th"/>
    <property type="match status" value="1"/>
</dbReference>
<dbReference type="SUPFAM" id="SSF69279">
    <property type="entry name" value="Phage tail proteins"/>
    <property type="match status" value="2"/>
</dbReference>
<dbReference type="EMBL" id="JAFMNX010000001">
    <property type="protein sequence ID" value="MBS9720170.1"/>
    <property type="molecule type" value="Genomic_DNA"/>
</dbReference>
<dbReference type="Proteomes" id="UP001297272">
    <property type="component" value="Unassembled WGS sequence"/>
</dbReference>
<organism evidence="4 5">
    <name type="scientific">Tianweitania aestuarii</name>
    <dbReference type="NCBI Taxonomy" id="2814886"/>
    <lineage>
        <taxon>Bacteria</taxon>
        <taxon>Pseudomonadati</taxon>
        <taxon>Pseudomonadota</taxon>
        <taxon>Alphaproteobacteria</taxon>
        <taxon>Hyphomicrobiales</taxon>
        <taxon>Phyllobacteriaceae</taxon>
        <taxon>Tianweitania</taxon>
    </lineage>
</organism>
<keyword evidence="5" id="KW-1185">Reference proteome</keyword>
<feature type="domain" description="Baseplate hub protein gp44/GpP-like second" evidence="3">
    <location>
        <begin position="9"/>
        <end position="84"/>
    </location>
</feature>
<sequence>MSRTVDATEASIDHPTGSLEDCDLKQVADAFDTNGIGIECDIETEKKAVHQVRTGETLFETLETDARAQGALIYDTPKGKLKITNKPEGRQSGALVRGVNIINASGTLSGRFNYSEVKVRGQASFGTKATVLSPEAEAKGTASRKRSLIIYHEGEVTSGRMKKRAGWEAKRAAGEGKKARIRTPGCRDQGGSLYKPNFLIPVQDEWGGLDQDMIIASVTFEQDGEGGTVTSLELKDPRALGGENPRGKSAKGWAAPAVPIPTFREDL</sequence>
<dbReference type="InterPro" id="IPR053981">
    <property type="entry name" value="Gp44/GpP-like_2nd"/>
</dbReference>
<feature type="domain" description="Baseplate hub protein gp44/GpP-like C-terminal" evidence="2">
    <location>
        <begin position="161"/>
        <end position="240"/>
    </location>
</feature>
<dbReference type="Gene3D" id="2.30.300.10">
    <property type="entry name" value="Baseplate protein-like domain - beta roll fold"/>
    <property type="match status" value="1"/>
</dbReference>
<dbReference type="InterPro" id="IPR053982">
    <property type="entry name" value="Gp44/GpP-like_C"/>
</dbReference>
<evidence type="ECO:0000313" key="4">
    <source>
        <dbReference type="EMBL" id="MBS9720170.1"/>
    </source>
</evidence>
<proteinExistence type="predicted"/>
<evidence type="ECO:0000256" key="1">
    <source>
        <dbReference type="SAM" id="MobiDB-lite"/>
    </source>
</evidence>
<evidence type="ECO:0000313" key="5">
    <source>
        <dbReference type="Proteomes" id="UP001297272"/>
    </source>
</evidence>
<evidence type="ECO:0000259" key="3">
    <source>
        <dbReference type="Pfam" id="PF22255"/>
    </source>
</evidence>
<evidence type="ECO:0000259" key="2">
    <source>
        <dbReference type="Pfam" id="PF21929"/>
    </source>
</evidence>
<dbReference type="Pfam" id="PF22255">
    <property type="entry name" value="Gp44-like_2nd"/>
    <property type="match status" value="1"/>
</dbReference>
<feature type="region of interest" description="Disordered" evidence="1">
    <location>
        <begin position="237"/>
        <end position="267"/>
    </location>
</feature>
<protein>
    <submittedName>
        <fullName evidence="4">Uncharacterized protein</fullName>
    </submittedName>
</protein>
<comment type="caution">
    <text evidence="4">The sequence shown here is derived from an EMBL/GenBank/DDBJ whole genome shotgun (WGS) entry which is preliminary data.</text>
</comment>
<gene>
    <name evidence="4" type="ORF">JYU29_05650</name>
</gene>
<dbReference type="RefSeq" id="WP_213983725.1">
    <property type="nucleotide sequence ID" value="NZ_JAFMNX010000001.1"/>
</dbReference>
<dbReference type="Gene3D" id="3.55.50.10">
    <property type="entry name" value="Baseplate protein-like domains"/>
    <property type="match status" value="1"/>
</dbReference>